<feature type="domain" description="TonB-dependent receptor-like beta-barrel" evidence="14">
    <location>
        <begin position="270"/>
        <end position="709"/>
    </location>
</feature>
<dbReference type="Pfam" id="PF00593">
    <property type="entry name" value="TonB_dep_Rec_b-barrel"/>
    <property type="match status" value="1"/>
</dbReference>
<keyword evidence="8 12" id="KW-0798">TonB box</keyword>
<dbReference type="GO" id="GO:0006826">
    <property type="term" value="P:iron ion transport"/>
    <property type="evidence" value="ECO:0007669"/>
    <property type="project" value="UniProtKB-KW"/>
</dbReference>
<evidence type="ECO:0000256" key="6">
    <source>
        <dbReference type="ARBA" id="ARBA00023004"/>
    </source>
</evidence>
<evidence type="ECO:0000256" key="11">
    <source>
        <dbReference type="PROSITE-ProRule" id="PRU01360"/>
    </source>
</evidence>
<keyword evidence="10 11" id="KW-0998">Cell outer membrane</keyword>
<gene>
    <name evidence="16" type="ORF">F3N42_00300</name>
</gene>
<organism evidence="16 17">
    <name type="scientific">Marinihelvus fidelis</name>
    <dbReference type="NCBI Taxonomy" id="2613842"/>
    <lineage>
        <taxon>Bacteria</taxon>
        <taxon>Pseudomonadati</taxon>
        <taxon>Pseudomonadota</taxon>
        <taxon>Gammaproteobacteria</taxon>
        <taxon>Chromatiales</taxon>
        <taxon>Wenzhouxiangellaceae</taxon>
        <taxon>Marinihelvus</taxon>
    </lineage>
</organism>
<feature type="signal peptide" evidence="13">
    <location>
        <begin position="1"/>
        <end position="28"/>
    </location>
</feature>
<dbReference type="SUPFAM" id="SSF56935">
    <property type="entry name" value="Porins"/>
    <property type="match status" value="1"/>
</dbReference>
<comment type="similarity">
    <text evidence="11 12">Belongs to the TonB-dependent receptor family.</text>
</comment>
<dbReference type="Pfam" id="PF07715">
    <property type="entry name" value="Plug"/>
    <property type="match status" value="1"/>
</dbReference>
<evidence type="ECO:0000256" key="13">
    <source>
        <dbReference type="SAM" id="SignalP"/>
    </source>
</evidence>
<evidence type="ECO:0000313" key="16">
    <source>
        <dbReference type="EMBL" id="KAA9134026.1"/>
    </source>
</evidence>
<keyword evidence="17" id="KW-1185">Reference proteome</keyword>
<dbReference type="InterPro" id="IPR036942">
    <property type="entry name" value="Beta-barrel_TonB_sf"/>
</dbReference>
<evidence type="ECO:0000313" key="17">
    <source>
        <dbReference type="Proteomes" id="UP000325372"/>
    </source>
</evidence>
<dbReference type="EMBL" id="VYXP01000001">
    <property type="protein sequence ID" value="KAA9134026.1"/>
    <property type="molecule type" value="Genomic_DNA"/>
</dbReference>
<keyword evidence="4" id="KW-0410">Iron transport</keyword>
<reference evidence="16 17" key="1">
    <citation type="submission" date="2019-09" db="EMBL/GenBank/DDBJ databases">
        <title>Wenzhouxiangella sp. Genome sequencing and assembly.</title>
        <authorList>
            <person name="Zhang R."/>
        </authorList>
    </citation>
    <scope>NUCLEOTIDE SEQUENCE [LARGE SCALE GENOMIC DNA]</scope>
    <source>
        <strain evidence="16 17">W260</strain>
    </source>
</reference>
<dbReference type="InterPro" id="IPR012910">
    <property type="entry name" value="Plug_dom"/>
</dbReference>
<keyword evidence="3 11" id="KW-1134">Transmembrane beta strand</keyword>
<dbReference type="Gene3D" id="2.40.170.20">
    <property type="entry name" value="TonB-dependent receptor, beta-barrel domain"/>
    <property type="match status" value="1"/>
</dbReference>
<accession>A0A5N0TJF4</accession>
<keyword evidence="16" id="KW-0675">Receptor</keyword>
<keyword evidence="9 11" id="KW-0472">Membrane</keyword>
<protein>
    <submittedName>
        <fullName evidence="16">TonB-dependent receptor</fullName>
    </submittedName>
</protein>
<feature type="domain" description="TonB-dependent receptor plug" evidence="15">
    <location>
        <begin position="55"/>
        <end position="164"/>
    </location>
</feature>
<comment type="caution">
    <text evidence="16">The sequence shown here is derived from an EMBL/GenBank/DDBJ whole genome shotgun (WGS) entry which is preliminary data.</text>
</comment>
<evidence type="ECO:0000256" key="2">
    <source>
        <dbReference type="ARBA" id="ARBA00022448"/>
    </source>
</evidence>
<evidence type="ECO:0000256" key="8">
    <source>
        <dbReference type="ARBA" id="ARBA00023077"/>
    </source>
</evidence>
<dbReference type="RefSeq" id="WP_150862376.1">
    <property type="nucleotide sequence ID" value="NZ_VYXP01000001.1"/>
</dbReference>
<dbReference type="Proteomes" id="UP000325372">
    <property type="component" value="Unassembled WGS sequence"/>
</dbReference>
<evidence type="ECO:0000256" key="5">
    <source>
        <dbReference type="ARBA" id="ARBA00022692"/>
    </source>
</evidence>
<keyword evidence="13" id="KW-0732">Signal</keyword>
<evidence type="ECO:0000256" key="3">
    <source>
        <dbReference type="ARBA" id="ARBA00022452"/>
    </source>
</evidence>
<evidence type="ECO:0000256" key="9">
    <source>
        <dbReference type="ARBA" id="ARBA00023136"/>
    </source>
</evidence>
<evidence type="ECO:0000256" key="12">
    <source>
        <dbReference type="RuleBase" id="RU003357"/>
    </source>
</evidence>
<keyword evidence="2 11" id="KW-0813">Transport</keyword>
<dbReference type="AlphaFoldDB" id="A0A5N0TJF4"/>
<proteinExistence type="inferred from homology"/>
<evidence type="ECO:0000259" key="15">
    <source>
        <dbReference type="Pfam" id="PF07715"/>
    </source>
</evidence>
<evidence type="ECO:0000259" key="14">
    <source>
        <dbReference type="Pfam" id="PF00593"/>
    </source>
</evidence>
<evidence type="ECO:0000256" key="7">
    <source>
        <dbReference type="ARBA" id="ARBA00023065"/>
    </source>
</evidence>
<dbReference type="InterPro" id="IPR039426">
    <property type="entry name" value="TonB-dep_rcpt-like"/>
</dbReference>
<comment type="subcellular location">
    <subcellularLocation>
        <location evidence="1 11">Cell outer membrane</location>
        <topology evidence="1 11">Multi-pass membrane protein</topology>
    </subcellularLocation>
</comment>
<keyword evidence="6" id="KW-0408">Iron</keyword>
<evidence type="ECO:0000256" key="1">
    <source>
        <dbReference type="ARBA" id="ARBA00004571"/>
    </source>
</evidence>
<feature type="chain" id="PRO_5024316650" evidence="13">
    <location>
        <begin position="29"/>
        <end position="744"/>
    </location>
</feature>
<dbReference type="InterPro" id="IPR000531">
    <property type="entry name" value="Beta-barrel_TonB"/>
</dbReference>
<evidence type="ECO:0000256" key="4">
    <source>
        <dbReference type="ARBA" id="ARBA00022496"/>
    </source>
</evidence>
<name>A0A5N0TJF4_9GAMM</name>
<dbReference type="GO" id="GO:0009279">
    <property type="term" value="C:cell outer membrane"/>
    <property type="evidence" value="ECO:0007669"/>
    <property type="project" value="UniProtKB-SubCell"/>
</dbReference>
<dbReference type="CDD" id="cd01347">
    <property type="entry name" value="ligand_gated_channel"/>
    <property type="match status" value="1"/>
</dbReference>
<keyword evidence="5 11" id="KW-0812">Transmembrane</keyword>
<sequence>MIRTACYRLSTLACAIAAGLGVSATAIAQESDDDESLNTILEEVIVTASRREESLQDVAAAVAVVDTGKYADAGLVGLADVLPFVPGVSVIDSGRPYFNLVYMRGINAVLSAGVTSYLDEIPVGSSTVYTTPAPLDGTLLDLGTMDVLKGPQGTLYGASAIGGILKFNTRAPSLENWSGSASANLSDTHGGGFNQLYRANLNGPIIGDTLGISFTAFSQEDDGYIDNVALGKENWDSYEYYGGSGSLLWQATENLSFTFQAMVQNATQDGATTVQANHAQDQLQPGLAAGEPWYGEYETGAADLNPSEYEAELLGLTIRYSTGFGEFLSVTSSQEVNFTQETDLTVPYAAYADLFYPDNAPHTKALFIGDLGFEKVTQEFRLVSESNETFEWIVGAFYTEEEGHNIQRLDTTPASDLLFVDFPSTYQEKSAFATGTWYFTPDFDASVGLRYTDYSNDVELAAVGPLIAPLPYIEIEDDVTNYLANLRWRPSDNMSIYARVASGFRPGGANFLLLDADGNPLTDPFFRPDELVSYELGLKGTTADGRFSYDLAAFHIDWEDYQVRTSVGGVSVAANAGKASSDGVEAALGFALTDNLILTGSLTWTDARMGEDEPVIGSPKGERLPLTPEWQAALDAQYNFQLGNLPAYVGAAWRYKGEMFVGMSGYTDAFGTFYPGQSPRITLPSYDLVDLRGGVTVGAFDFSLYVTNVFDEWAWTSFDSLAAGISTGTPTRPRTVGGVVRWNF</sequence>
<dbReference type="PANTHER" id="PTHR32552">
    <property type="entry name" value="FERRICHROME IRON RECEPTOR-RELATED"/>
    <property type="match status" value="1"/>
</dbReference>
<dbReference type="PANTHER" id="PTHR32552:SF81">
    <property type="entry name" value="TONB-DEPENDENT OUTER MEMBRANE RECEPTOR"/>
    <property type="match status" value="1"/>
</dbReference>
<evidence type="ECO:0000256" key="10">
    <source>
        <dbReference type="ARBA" id="ARBA00023237"/>
    </source>
</evidence>
<dbReference type="PROSITE" id="PS52016">
    <property type="entry name" value="TONB_DEPENDENT_REC_3"/>
    <property type="match status" value="1"/>
</dbReference>
<keyword evidence="7" id="KW-0406">Ion transport</keyword>